<sequence length="504" mass="55530">MEIVSPASHEKASLSTRVWWWFETLPKRLTAKVIETAGNTKKLAQDDPRRVTHSIKVGLALSLVSLFYYYQPLYDNFGVPAMWAIMTVVVVFEFSVGATLGKGLNRALATLLAGALGLGAHHLANLSGHIGEPILLGLFVFIQAATSTFVRFFPKIKARYDYGLLIFILTFSLISVSGFRDAEILELAHKRLSTVLIGGSSCVIISILVRPVWAGEDLHNLIALNMEKLANFLEHPSVIEYFKKSENGDSNDDKSFLQGYKSVLNSKSNEESLANFARWEPCHGQFHFRHPWKQYLTTGTRTRECAYRIDALSGHLNSDIQAEPEICSKIQEACTTMSLESGKCLRELACGVRAMTHPSSAKPHISKAKIAAKKLKLLLKSSLWEQDADLLAVIPSVTVASLLIDIVNCTEKIVDSVLELASLAHFKSLDPTVSPEKSQVGQGEPDKPLTEIACPQVVIIVDGDVGCGLCPVKVFTGHVRLWTCVRILSCLVKTFTGHKPFPET</sequence>
<feature type="transmembrane region" description="Helical" evidence="9">
    <location>
        <begin position="51"/>
        <end position="70"/>
    </location>
</feature>
<accession>A0AAN7G552</accession>
<evidence type="ECO:0000313" key="10">
    <source>
        <dbReference type="EMBL" id="KAK4607207.1"/>
    </source>
</evidence>
<dbReference type="GO" id="GO:0034220">
    <property type="term" value="P:monoatomic ion transmembrane transport"/>
    <property type="evidence" value="ECO:0007669"/>
    <property type="project" value="UniProtKB-KW"/>
</dbReference>
<reference evidence="10 11" key="1">
    <citation type="journal article" date="2023" name="G3 (Bethesda)">
        <title>A haplotype-resolved chromosome-scale genome for Quercus rubra L. provides insights into the genetics of adaptive traits for red oak species.</title>
        <authorList>
            <person name="Kapoor B."/>
            <person name="Jenkins J."/>
            <person name="Schmutz J."/>
            <person name="Zhebentyayeva T."/>
            <person name="Kuelheim C."/>
            <person name="Coggeshall M."/>
            <person name="Heim C."/>
            <person name="Lasky J.R."/>
            <person name="Leites L."/>
            <person name="Islam-Faridi N."/>
            <person name="Romero-Severson J."/>
            <person name="DeLeo V.L."/>
            <person name="Lucas S.M."/>
            <person name="Lazic D."/>
            <person name="Gailing O."/>
            <person name="Carlson J."/>
            <person name="Staton M."/>
        </authorList>
    </citation>
    <scope>NUCLEOTIDE SEQUENCE [LARGE SCALE GENOMIC DNA]</scope>
    <source>
        <strain evidence="10">Pseudo-F2</strain>
    </source>
</reference>
<evidence type="ECO:0000256" key="1">
    <source>
        <dbReference type="ARBA" id="ARBA00004141"/>
    </source>
</evidence>
<evidence type="ECO:0000256" key="7">
    <source>
        <dbReference type="ARBA" id="ARBA00023136"/>
    </source>
</evidence>
<dbReference type="InterPro" id="IPR020966">
    <property type="entry name" value="ALMT"/>
</dbReference>
<feature type="transmembrane region" description="Helical" evidence="9">
    <location>
        <begin position="82"/>
        <end position="100"/>
    </location>
</feature>
<evidence type="ECO:0000256" key="8">
    <source>
        <dbReference type="ARBA" id="ARBA00023303"/>
    </source>
</evidence>
<feature type="transmembrane region" description="Helical" evidence="9">
    <location>
        <begin position="162"/>
        <end position="180"/>
    </location>
</feature>
<keyword evidence="8" id="KW-0407">Ion channel</keyword>
<feature type="transmembrane region" description="Helical" evidence="9">
    <location>
        <begin position="130"/>
        <end position="150"/>
    </location>
</feature>
<dbReference type="EMBL" id="JAXUIC010000001">
    <property type="protein sequence ID" value="KAK4607207.1"/>
    <property type="molecule type" value="Genomic_DNA"/>
</dbReference>
<evidence type="ECO:0000256" key="4">
    <source>
        <dbReference type="ARBA" id="ARBA00022692"/>
    </source>
</evidence>
<gene>
    <name evidence="10" type="ORF">RGQ29_001149</name>
</gene>
<organism evidence="10 11">
    <name type="scientific">Quercus rubra</name>
    <name type="common">Northern red oak</name>
    <name type="synonym">Quercus borealis</name>
    <dbReference type="NCBI Taxonomy" id="3512"/>
    <lineage>
        <taxon>Eukaryota</taxon>
        <taxon>Viridiplantae</taxon>
        <taxon>Streptophyta</taxon>
        <taxon>Embryophyta</taxon>
        <taxon>Tracheophyta</taxon>
        <taxon>Spermatophyta</taxon>
        <taxon>Magnoliopsida</taxon>
        <taxon>eudicotyledons</taxon>
        <taxon>Gunneridae</taxon>
        <taxon>Pentapetalae</taxon>
        <taxon>rosids</taxon>
        <taxon>fabids</taxon>
        <taxon>Fagales</taxon>
        <taxon>Fagaceae</taxon>
        <taxon>Quercus</taxon>
    </lineage>
</organism>
<evidence type="ECO:0000256" key="6">
    <source>
        <dbReference type="ARBA" id="ARBA00023065"/>
    </source>
</evidence>
<evidence type="ECO:0000313" key="11">
    <source>
        <dbReference type="Proteomes" id="UP001324115"/>
    </source>
</evidence>
<keyword evidence="3" id="KW-0813">Transport</keyword>
<comment type="subcellular location">
    <subcellularLocation>
        <location evidence="1">Membrane</location>
        <topology evidence="1">Multi-pass membrane protein</topology>
    </subcellularLocation>
</comment>
<keyword evidence="5 9" id="KW-1133">Transmembrane helix</keyword>
<evidence type="ECO:0000256" key="3">
    <source>
        <dbReference type="ARBA" id="ARBA00022448"/>
    </source>
</evidence>
<keyword evidence="7 9" id="KW-0472">Membrane</keyword>
<proteinExistence type="inferred from homology"/>
<keyword evidence="4 9" id="KW-0812">Transmembrane</keyword>
<feature type="transmembrane region" description="Helical" evidence="9">
    <location>
        <begin position="192"/>
        <end position="213"/>
    </location>
</feature>
<protein>
    <submittedName>
        <fullName evidence="10">Uncharacterized protein</fullName>
    </submittedName>
</protein>
<name>A0AAN7G552_QUERU</name>
<dbReference type="GO" id="GO:0016020">
    <property type="term" value="C:membrane"/>
    <property type="evidence" value="ECO:0007669"/>
    <property type="project" value="UniProtKB-SubCell"/>
</dbReference>
<comment type="caution">
    <text evidence="10">The sequence shown here is derived from an EMBL/GenBank/DDBJ whole genome shotgun (WGS) entry which is preliminary data.</text>
</comment>
<dbReference type="Pfam" id="PF11744">
    <property type="entry name" value="ALMT"/>
    <property type="match status" value="1"/>
</dbReference>
<keyword evidence="11" id="KW-1185">Reference proteome</keyword>
<dbReference type="PANTHER" id="PTHR31086">
    <property type="entry name" value="ALUMINUM-ACTIVATED MALATE TRANSPORTER 10"/>
    <property type="match status" value="1"/>
</dbReference>
<dbReference type="AlphaFoldDB" id="A0AAN7G552"/>
<keyword evidence="6" id="KW-0406">Ion transport</keyword>
<dbReference type="GO" id="GO:0015743">
    <property type="term" value="P:malate transport"/>
    <property type="evidence" value="ECO:0007669"/>
    <property type="project" value="InterPro"/>
</dbReference>
<evidence type="ECO:0000256" key="5">
    <source>
        <dbReference type="ARBA" id="ARBA00022989"/>
    </source>
</evidence>
<evidence type="ECO:0000256" key="2">
    <source>
        <dbReference type="ARBA" id="ARBA00007079"/>
    </source>
</evidence>
<comment type="similarity">
    <text evidence="2">Belongs to the aromatic acid exporter (TC 2.A.85) family.</text>
</comment>
<evidence type="ECO:0000256" key="9">
    <source>
        <dbReference type="SAM" id="Phobius"/>
    </source>
</evidence>
<dbReference type="Proteomes" id="UP001324115">
    <property type="component" value="Unassembled WGS sequence"/>
</dbReference>